<reference evidence="1" key="1">
    <citation type="journal article" date="2014" name="Front. Microbiol.">
        <title>High frequency of phylogenetically diverse reductive dehalogenase-homologous genes in deep subseafloor sedimentary metagenomes.</title>
        <authorList>
            <person name="Kawai M."/>
            <person name="Futagami T."/>
            <person name="Toyoda A."/>
            <person name="Takaki Y."/>
            <person name="Nishi S."/>
            <person name="Hori S."/>
            <person name="Arai W."/>
            <person name="Tsubouchi T."/>
            <person name="Morono Y."/>
            <person name="Uchiyama I."/>
            <person name="Ito T."/>
            <person name="Fujiyama A."/>
            <person name="Inagaki F."/>
            <person name="Takami H."/>
        </authorList>
    </citation>
    <scope>NUCLEOTIDE SEQUENCE</scope>
    <source>
        <strain evidence="1">Expedition CK06-06</strain>
    </source>
</reference>
<organism evidence="1">
    <name type="scientific">marine sediment metagenome</name>
    <dbReference type="NCBI Taxonomy" id="412755"/>
    <lineage>
        <taxon>unclassified sequences</taxon>
        <taxon>metagenomes</taxon>
        <taxon>ecological metagenomes</taxon>
    </lineage>
</organism>
<accession>X1T2S6</accession>
<dbReference type="AlphaFoldDB" id="X1T2S6"/>
<sequence length="110" mass="12742">MKRAPRNLTDQLSKRSKKFFIKIFNAYELESHHLELLAQAAECLDRIDDSRLRIKKDGAYILDRFKNLKPHPGLKEIAQEKITFARLIRELNLDVEPGTGELGRPPGIFK</sequence>
<gene>
    <name evidence="1" type="ORF">S12H4_37456</name>
</gene>
<proteinExistence type="predicted"/>
<name>X1T2S6_9ZZZZ</name>
<evidence type="ECO:0000313" key="1">
    <source>
        <dbReference type="EMBL" id="GAI99483.1"/>
    </source>
</evidence>
<comment type="caution">
    <text evidence="1">The sequence shown here is derived from an EMBL/GenBank/DDBJ whole genome shotgun (WGS) entry which is preliminary data.</text>
</comment>
<protein>
    <submittedName>
        <fullName evidence="1">Uncharacterized protein</fullName>
    </submittedName>
</protein>
<dbReference type="EMBL" id="BARW01022442">
    <property type="protein sequence ID" value="GAI99483.1"/>
    <property type="molecule type" value="Genomic_DNA"/>
</dbReference>